<evidence type="ECO:0000313" key="5">
    <source>
        <dbReference type="EMBL" id="EDM28608.1"/>
    </source>
</evidence>
<evidence type="ECO:0000313" key="6">
    <source>
        <dbReference type="Proteomes" id="UP000004947"/>
    </source>
</evidence>
<comment type="caution">
    <text evidence="5">The sequence shown here is derived from an EMBL/GenBank/DDBJ whole genome shotgun (WGS) entry which is preliminary data.</text>
</comment>
<dbReference type="eggNOG" id="COG2010">
    <property type="taxonomic scope" value="Bacteria"/>
</dbReference>
<dbReference type="PANTHER" id="PTHR35889:SF3">
    <property type="entry name" value="F-BOX DOMAIN-CONTAINING PROTEIN"/>
    <property type="match status" value="1"/>
</dbReference>
<dbReference type="Pfam" id="PF07635">
    <property type="entry name" value="PSCyt1"/>
    <property type="match status" value="1"/>
</dbReference>
<reference evidence="5 6" key="1">
    <citation type="journal article" date="2010" name="J. Bacteriol.">
        <title>Genome sequence of Lentisphaera araneosa HTCC2155T, the type species of the order Lentisphaerales in the phylum Lentisphaerae.</title>
        <authorList>
            <person name="Thrash J.C."/>
            <person name="Cho J.C."/>
            <person name="Vergin K.L."/>
            <person name="Morris R.M."/>
            <person name="Giovannoni S.J."/>
        </authorList>
    </citation>
    <scope>NUCLEOTIDE SEQUENCE [LARGE SCALE GENOMIC DNA]</scope>
    <source>
        <strain evidence="5 6">HTCC2155</strain>
    </source>
</reference>
<dbReference type="GO" id="GO:0009055">
    <property type="term" value="F:electron transfer activity"/>
    <property type="evidence" value="ECO:0007669"/>
    <property type="project" value="InterPro"/>
</dbReference>
<feature type="domain" description="DUF1549" evidence="2">
    <location>
        <begin position="155"/>
        <end position="361"/>
    </location>
</feature>
<dbReference type="GO" id="GO:0020037">
    <property type="term" value="F:heme binding"/>
    <property type="evidence" value="ECO:0007669"/>
    <property type="project" value="InterPro"/>
</dbReference>
<evidence type="ECO:0000256" key="1">
    <source>
        <dbReference type="SAM" id="SignalP"/>
    </source>
</evidence>
<dbReference type="STRING" id="313628.LNTAR_08564"/>
<keyword evidence="6" id="KW-1185">Reference proteome</keyword>
<accession>A6DHV4</accession>
<dbReference type="RefSeq" id="WP_007277489.1">
    <property type="nucleotide sequence ID" value="NZ_ABCK01000004.1"/>
</dbReference>
<evidence type="ECO:0000259" key="3">
    <source>
        <dbReference type="Pfam" id="PF07587"/>
    </source>
</evidence>
<proteinExistence type="predicted"/>
<dbReference type="OrthoDB" id="127107at2"/>
<dbReference type="PANTHER" id="PTHR35889">
    <property type="entry name" value="CYCLOINULO-OLIGOSACCHARIDE FRUCTANOTRANSFERASE-RELATED"/>
    <property type="match status" value="1"/>
</dbReference>
<gene>
    <name evidence="5" type="ORF">LNTAR_08564</name>
</gene>
<evidence type="ECO:0008006" key="7">
    <source>
        <dbReference type="Google" id="ProtNLM"/>
    </source>
</evidence>
<dbReference type="InterPro" id="IPR011429">
    <property type="entry name" value="Cyt_c_Planctomycete-type"/>
</dbReference>
<keyword evidence="1" id="KW-0732">Signal</keyword>
<dbReference type="InterPro" id="IPR022655">
    <property type="entry name" value="DUF1553"/>
</dbReference>
<feature type="domain" description="DUF1553" evidence="3">
    <location>
        <begin position="468"/>
        <end position="724"/>
    </location>
</feature>
<feature type="chain" id="PRO_5002694395" description="Cytochrome c domain-containing protein" evidence="1">
    <location>
        <begin position="20"/>
        <end position="779"/>
    </location>
</feature>
<dbReference type="InterPro" id="IPR011444">
    <property type="entry name" value="DUF1549"/>
</dbReference>
<sequence length="779" mass="88727">MLKKNTLVIAVLSSTAIFAGDKLPEKVSFNEHIRPIFSSTCFNCHGPDEHEAKAHLQLHSFEAATQERHYTSRSGKKKSAYPAIIPGKPDESMVWERIISDDEDEVMPPADFHHTLTDRDKALVKKWIEQGAEYQDHWAYEAVEKTEGEIEPSHIDKLVVKKIHEKGFAKRNEMDEKNVLIRRLSLDLRGMLPTVAELKAFENDQSANAWGKLVESFLASSAYGERLAVHWFDLVRYSNSVGFHGDQELKSAPYRDYVIKALNDNMPYDQFTREQLAGDLLPNPSQDQLIASAYNRLNKVTKEGGAQAGEYLAKYAADRVSNLSAVWLGSTLECAECHNHKYDPFTAKDFYTMSAFFADIKQEGVYSGGNNNKFKPEIILFNGEDEGNYKKALAQLKKFKKKSPEYKKQEKLVKELKAKGTVCVITERQKPRVTRVFPRGNWMDTSGEVVQPAVPHFLKQIDKEGRANRLDLANWLCSDANPMAARAFVNRIWELYFGRGISGNTHDLGSQGEFPDNPELLDYLASHFAKDWDIKKVIKAIVMSETYSLSTKSSEQMKEQDPYNRYLARQSILRLDAEFIRDSSLQISGLLNTKIGGRNIMPYQPQGYYSSMNHNPFRYKAEKGEEQYRKAVYMHFQRTFLHPFLLNFDTPSREIAQCSRTPSNTPLQALTLLNDPTFVEAAKILAQRLIKEGGKSSKEKITWLYLNALSREADAEEIATLVSFYEQQLKFYQSSPEQAKSLLNVGNKKVAPHLNAAELAAWTQVARGVLNMHEFIVRR</sequence>
<feature type="signal peptide" evidence="1">
    <location>
        <begin position="1"/>
        <end position="19"/>
    </location>
</feature>
<name>A6DHV4_9BACT</name>
<dbReference type="SUPFAM" id="SSF46626">
    <property type="entry name" value="Cytochrome c"/>
    <property type="match status" value="1"/>
</dbReference>
<dbReference type="Pfam" id="PF07583">
    <property type="entry name" value="PSCyt2"/>
    <property type="match status" value="1"/>
</dbReference>
<feature type="domain" description="Cytochrome C Planctomycete-type" evidence="4">
    <location>
        <begin position="41"/>
        <end position="111"/>
    </location>
</feature>
<protein>
    <recommendedName>
        <fullName evidence="7">Cytochrome c domain-containing protein</fullName>
    </recommendedName>
</protein>
<dbReference type="Pfam" id="PF07587">
    <property type="entry name" value="PSD1"/>
    <property type="match status" value="1"/>
</dbReference>
<dbReference type="InterPro" id="IPR036909">
    <property type="entry name" value="Cyt_c-like_dom_sf"/>
</dbReference>
<dbReference type="EMBL" id="ABCK01000004">
    <property type="protein sequence ID" value="EDM28608.1"/>
    <property type="molecule type" value="Genomic_DNA"/>
</dbReference>
<dbReference type="Proteomes" id="UP000004947">
    <property type="component" value="Unassembled WGS sequence"/>
</dbReference>
<organism evidence="5 6">
    <name type="scientific">Lentisphaera araneosa HTCC2155</name>
    <dbReference type="NCBI Taxonomy" id="313628"/>
    <lineage>
        <taxon>Bacteria</taxon>
        <taxon>Pseudomonadati</taxon>
        <taxon>Lentisphaerota</taxon>
        <taxon>Lentisphaeria</taxon>
        <taxon>Lentisphaerales</taxon>
        <taxon>Lentisphaeraceae</taxon>
        <taxon>Lentisphaera</taxon>
    </lineage>
</organism>
<dbReference type="AlphaFoldDB" id="A6DHV4"/>
<evidence type="ECO:0000259" key="2">
    <source>
        <dbReference type="Pfam" id="PF07583"/>
    </source>
</evidence>
<evidence type="ECO:0000259" key="4">
    <source>
        <dbReference type="Pfam" id="PF07635"/>
    </source>
</evidence>